<comment type="similarity">
    <text evidence="2">Belongs to the non-repetitive/WGA-negative nucleoporin family.</text>
</comment>
<evidence type="ECO:0000259" key="7">
    <source>
        <dbReference type="Pfam" id="PF08801"/>
    </source>
</evidence>
<evidence type="ECO:0000256" key="5">
    <source>
        <dbReference type="SAM" id="MobiDB-lite"/>
    </source>
</evidence>
<accession>A0A1S9RWC5</accession>
<evidence type="ECO:0000313" key="8">
    <source>
        <dbReference type="EMBL" id="OOQ89706.1"/>
    </source>
</evidence>
<dbReference type="Gene3D" id="1.25.40.450">
    <property type="entry name" value="Nucleoporin, helical domain, N-terminal subdomain"/>
    <property type="match status" value="1"/>
</dbReference>
<feature type="domain" description="Nucleoporin Nup133/Nup155-like C-terminal" evidence="6">
    <location>
        <begin position="702"/>
        <end position="1371"/>
    </location>
</feature>
<proteinExistence type="inferred from homology"/>
<dbReference type="EMBL" id="LJBN01000103">
    <property type="protein sequence ID" value="OOQ89706.1"/>
    <property type="molecule type" value="Genomic_DNA"/>
</dbReference>
<dbReference type="InterPro" id="IPR014908">
    <property type="entry name" value="Nucleoporin_Nup133/Nup155_N"/>
</dbReference>
<evidence type="ECO:0000259" key="6">
    <source>
        <dbReference type="Pfam" id="PF03177"/>
    </source>
</evidence>
<name>A0A1S9RWC5_PENBI</name>
<dbReference type="PANTHER" id="PTHR10350:SF6">
    <property type="entry name" value="NUCLEAR PORE COMPLEX PROTEIN NUP155"/>
    <property type="match status" value="1"/>
</dbReference>
<dbReference type="Gene3D" id="1.20.120.1880">
    <property type="entry name" value="Nucleoporin, helical C-terminal domain"/>
    <property type="match status" value="1"/>
</dbReference>
<dbReference type="Pfam" id="PF08801">
    <property type="entry name" value="Nucleoporin_N"/>
    <property type="match status" value="1"/>
</dbReference>
<gene>
    <name evidence="8" type="ORF">PEBR_07010</name>
</gene>
<comment type="subcellular location">
    <subcellularLocation>
        <location evidence="1">Nucleus</location>
    </subcellularLocation>
</comment>
<feature type="region of interest" description="Disordered" evidence="5">
    <location>
        <begin position="1"/>
        <end position="98"/>
    </location>
</feature>
<evidence type="ECO:0000256" key="1">
    <source>
        <dbReference type="ARBA" id="ARBA00004123"/>
    </source>
</evidence>
<reference evidence="9" key="1">
    <citation type="submission" date="2015-09" db="EMBL/GenBank/DDBJ databases">
        <authorList>
            <person name="Fill T.P."/>
            <person name="Baretta J.F."/>
            <person name="de Almeida L.G."/>
            <person name="Rocha M."/>
            <person name="de Souza D.H."/>
            <person name="Malavazi I."/>
            <person name="Cerdeira L.T."/>
            <person name="Hong H."/>
            <person name="Samborskyy M."/>
            <person name="de Vasconcelos A.T."/>
            <person name="Leadlay P."/>
            <person name="Rodrigues-Filho E."/>
        </authorList>
    </citation>
    <scope>NUCLEOTIDE SEQUENCE [LARGE SCALE GENOMIC DNA]</scope>
    <source>
        <strain evidence="9">LaBioMMi 136</strain>
    </source>
</reference>
<comment type="caution">
    <text evidence="8">The sequence shown here is derived from an EMBL/GenBank/DDBJ whole genome shotgun (WGS) entry which is preliminary data.</text>
</comment>
<dbReference type="InterPro" id="IPR004870">
    <property type="entry name" value="Nucleoporin_Nup155"/>
</dbReference>
<evidence type="ECO:0000256" key="2">
    <source>
        <dbReference type="ARBA" id="ARBA00007373"/>
    </source>
</evidence>
<dbReference type="FunFam" id="1.25.40.440:FF:000001">
    <property type="entry name" value="Nuclear pore complex subunit"/>
    <property type="match status" value="1"/>
</dbReference>
<sequence length="1416" mass="157665">MSYPTLPTNFAPPTPQRPLPGAYLQTPAVARNASFQSPPQQRQPLQLQQQQQQQQQPQPQPQQPLPQGIASQSSLLPRMPPAASQTQTQTLTTEERGARTINETLLKESRYPDLDSYLSQGFSSEYDIPVSQSWAPFQKVKMYNIPDQIFDQYNRAQVSTSMGLFAELNHAWVAIDNALYLWDFTHPSPQLVGFEDQPNSINAVKLLKPRAGVFLPAITHLLVVATTAEVILLGMGVESTPNGSKQVTLYQTGMSVSVRGLDINVFASSDATGRIFFGGLSDNDVYELTYQQEEGWFQNRCRKINHTSSRLSAFAPSLSFSNLAALSQKTSEYVEQMVIDDSRRLLYTLSSTSTIRVFHMKEDGAISLAITKAALDIYSNIGHIIASNETLNPKVKIVSISPVPAAEASRYHLVATTATGYRIYLSATNAYSWAPAATGSNAPTSMQAQHVKTPPVDNTAAFAAVSAPTEYGVSRLNAAVTKFPIQSLSPTRMATRFPPGFFFCFTCKDPAQKMDTLFISSPDPGRLNYQPESVNIAKTAESAVWLNLGGRAEDIGLCSSGSTGISGGGFGNELAVQFDQGAAEIAILTNSGIHVIRRRRLVDVFAALARSRGTADGEAGLEQEVVNFIKSYGRNETVATALAVACGQGVEVSPDQRLTQINDPHVLDFARRVFIEQGGRPVPDENSVQDNITPAIDTIHLSPRHDGIALYISRLLRSIWKKSITQVGKGPNGALSVSASVSAAKLRNIQHDLSSLQEFFKVNKSFIEGLTGPEELARVSNKQQETALQAEHRALHSLVQLVSHTIEGISFVLVLFDERVDEIVATLPEESKERFLKLTFEELFSTNKGHDIAKELVKGIVNRNIAKGSNVETVADALRRRCGSFCSAEDVVIFKAQEQLKRATEAGANSELGRNLLNESLLLFQQVAENLPMDYLVSAVDNYIANQFFAGAISLALHVAQRSDKANMALSWIMDGRPEQVTFPSQNGFPWPSHQPSLIFRQDPRKQYFLFRKQCYDLVFKVIVAVDTQAASDPKVIDGQLTIIAKRQNEAYGVITDSSDEVFLTSLYDWYLEQGWSDRLLQNQSAFVVSYLQRKSNDDISHADLLWQYYAQSQRFFEAAEVQFQLAQSSFALPLSRRIEYLGRARANCSTLTRDVGRQERQRLLQEISNLIDVANIQDDLLQRLKDDDRIAPERKTEVLRDVDGPVLDISTLYNQYADPASYNDICLQIFFIGDYRNAADIKATWQKLIQEVHQRTVDRGTPEPFEAVVEKVRSLGSRLRMSETVFPVRELLPMLERYSLEFQRQVGATYWVVDLFLDLGVAHDALFTVLEAMFYTDEAPFHGQNRRFIAKDLLYLLEGWFRESARLGGMVFGGDSQAERVSEILLMIMQAGTATTPEITERCQELRQRIEDLLR</sequence>
<dbReference type="InterPro" id="IPR042538">
    <property type="entry name" value="Nucleoporin_Nup155_C_3"/>
</dbReference>
<dbReference type="GO" id="GO:0017056">
    <property type="term" value="F:structural constituent of nuclear pore"/>
    <property type="evidence" value="ECO:0007669"/>
    <property type="project" value="InterPro"/>
</dbReference>
<dbReference type="GO" id="GO:0006405">
    <property type="term" value="P:RNA export from nucleus"/>
    <property type="evidence" value="ECO:0007669"/>
    <property type="project" value="TreeGrafter"/>
</dbReference>
<dbReference type="Proteomes" id="UP000190744">
    <property type="component" value="Unassembled WGS sequence"/>
</dbReference>
<dbReference type="GO" id="GO:0006606">
    <property type="term" value="P:protein import into nucleus"/>
    <property type="evidence" value="ECO:0007669"/>
    <property type="project" value="TreeGrafter"/>
</dbReference>
<dbReference type="PANTHER" id="PTHR10350">
    <property type="entry name" value="NUCLEAR PORE COMPLEX PROTEIN NUP155"/>
    <property type="match status" value="1"/>
</dbReference>
<dbReference type="FunFam" id="1.20.58.1780:FF:000003">
    <property type="entry name" value="Non-repetitive nucleoporin, putative"/>
    <property type="match status" value="1"/>
</dbReference>
<dbReference type="GO" id="GO:0036228">
    <property type="term" value="P:protein localization to nuclear inner membrane"/>
    <property type="evidence" value="ECO:0007669"/>
    <property type="project" value="TreeGrafter"/>
</dbReference>
<keyword evidence="3" id="KW-0813">Transport</keyword>
<dbReference type="InterPro" id="IPR007187">
    <property type="entry name" value="Nucleoporin_Nup133/Nup155_C"/>
</dbReference>
<dbReference type="FunFam" id="1.20.120.1880:FF:000004">
    <property type="entry name" value="Non-repetitive nucleoporin, putative"/>
    <property type="match status" value="1"/>
</dbReference>
<dbReference type="Pfam" id="PF03177">
    <property type="entry name" value="Nucleoporin_C"/>
    <property type="match status" value="1"/>
</dbReference>
<keyword evidence="4" id="KW-0539">Nucleus</keyword>
<dbReference type="GO" id="GO:0044611">
    <property type="term" value="C:nuclear pore inner ring"/>
    <property type="evidence" value="ECO:0007669"/>
    <property type="project" value="TreeGrafter"/>
</dbReference>
<evidence type="ECO:0000313" key="9">
    <source>
        <dbReference type="Proteomes" id="UP000190744"/>
    </source>
</evidence>
<dbReference type="Gene3D" id="1.20.58.1780">
    <property type="match status" value="1"/>
</dbReference>
<evidence type="ECO:0000256" key="3">
    <source>
        <dbReference type="ARBA" id="ARBA00022448"/>
    </source>
</evidence>
<dbReference type="Gene3D" id="1.25.40.440">
    <property type="entry name" value="Nucleoporin, helical domain, central subdomain"/>
    <property type="match status" value="1"/>
</dbReference>
<feature type="domain" description="Nucleoporin Nup133/Nup155-like N-terminal" evidence="7">
    <location>
        <begin position="134"/>
        <end position="594"/>
    </location>
</feature>
<organism evidence="8 9">
    <name type="scientific">Penicillium brasilianum</name>
    <dbReference type="NCBI Taxonomy" id="104259"/>
    <lineage>
        <taxon>Eukaryota</taxon>
        <taxon>Fungi</taxon>
        <taxon>Dikarya</taxon>
        <taxon>Ascomycota</taxon>
        <taxon>Pezizomycotina</taxon>
        <taxon>Eurotiomycetes</taxon>
        <taxon>Eurotiomycetidae</taxon>
        <taxon>Eurotiales</taxon>
        <taxon>Aspergillaceae</taxon>
        <taxon>Penicillium</taxon>
    </lineage>
</organism>
<feature type="compositionally biased region" description="Low complexity" evidence="5">
    <location>
        <begin position="38"/>
        <end position="57"/>
    </location>
</feature>
<dbReference type="InterPro" id="IPR042537">
    <property type="entry name" value="Nucleoporin_Nup155_C_2"/>
</dbReference>
<protein>
    <submittedName>
        <fullName evidence="8">Putative non-repetitive nucleoporin</fullName>
    </submittedName>
</protein>
<dbReference type="GO" id="GO:0000972">
    <property type="term" value="P:transcription-dependent tethering of RNA polymerase II gene DNA at nuclear periphery"/>
    <property type="evidence" value="ECO:0007669"/>
    <property type="project" value="TreeGrafter"/>
</dbReference>
<evidence type="ECO:0000256" key="4">
    <source>
        <dbReference type="ARBA" id="ARBA00023242"/>
    </source>
</evidence>
<dbReference type="InterPro" id="IPR042533">
    <property type="entry name" value="Nucleoporin_Nup155_C_1"/>
</dbReference>